<sequence length="57" mass="6720">MKKRDNRTFLAFTCNLLTMCALRFTLKKVSFRHPKAHLSPPRSSPFTLRLVSDDRRL</sequence>
<dbReference type="Proteomes" id="UP000070533">
    <property type="component" value="Unassembled WGS sequence"/>
</dbReference>
<dbReference type="PATRIC" id="fig|28128.5.peg.2944"/>
<dbReference type="AlphaFoldDB" id="A0A133PT11"/>
<accession>A0A133PT11</accession>
<proteinExistence type="predicted"/>
<dbReference type="EMBL" id="LRQG01000263">
    <property type="protein sequence ID" value="KXA32008.1"/>
    <property type="molecule type" value="Genomic_DNA"/>
</dbReference>
<protein>
    <submittedName>
        <fullName evidence="2">Uncharacterized protein</fullName>
    </submittedName>
</protein>
<evidence type="ECO:0000256" key="1">
    <source>
        <dbReference type="SAM" id="MobiDB-lite"/>
    </source>
</evidence>
<feature type="region of interest" description="Disordered" evidence="1">
    <location>
        <begin position="34"/>
        <end position="57"/>
    </location>
</feature>
<evidence type="ECO:0000313" key="2">
    <source>
        <dbReference type="EMBL" id="KXA32008.1"/>
    </source>
</evidence>
<dbReference type="STRING" id="28128.HMPREF3226_02859"/>
<organism evidence="2 3">
    <name type="scientific">Prevotella corporis</name>
    <dbReference type="NCBI Taxonomy" id="28128"/>
    <lineage>
        <taxon>Bacteria</taxon>
        <taxon>Pseudomonadati</taxon>
        <taxon>Bacteroidota</taxon>
        <taxon>Bacteroidia</taxon>
        <taxon>Bacteroidales</taxon>
        <taxon>Prevotellaceae</taxon>
        <taxon>Prevotella</taxon>
    </lineage>
</organism>
<reference evidence="3" key="1">
    <citation type="submission" date="2016-01" db="EMBL/GenBank/DDBJ databases">
        <authorList>
            <person name="Mitreva M."/>
            <person name="Pepin K.H."/>
            <person name="Mihindukulasuriya K.A."/>
            <person name="Fulton R."/>
            <person name="Fronick C."/>
            <person name="O'Laughlin M."/>
            <person name="Miner T."/>
            <person name="Herter B."/>
            <person name="Rosa B.A."/>
            <person name="Cordes M."/>
            <person name="Tomlinson C."/>
            <person name="Wollam A."/>
            <person name="Palsikar V.B."/>
            <person name="Mardis E.R."/>
            <person name="Wilson R.K."/>
        </authorList>
    </citation>
    <scope>NUCLEOTIDE SEQUENCE [LARGE SCALE GENOMIC DNA]</scope>
    <source>
        <strain evidence="3">MJR7716</strain>
    </source>
</reference>
<evidence type="ECO:0000313" key="3">
    <source>
        <dbReference type="Proteomes" id="UP000070533"/>
    </source>
</evidence>
<gene>
    <name evidence="2" type="ORF">HMPREF3226_02859</name>
</gene>
<name>A0A133PT11_9BACT</name>
<keyword evidence="3" id="KW-1185">Reference proteome</keyword>
<comment type="caution">
    <text evidence="2">The sequence shown here is derived from an EMBL/GenBank/DDBJ whole genome shotgun (WGS) entry which is preliminary data.</text>
</comment>